<organism evidence="3 4">
    <name type="scientific">Nitrosomonas eutropha</name>
    <dbReference type="NCBI Taxonomy" id="916"/>
    <lineage>
        <taxon>Bacteria</taxon>
        <taxon>Pseudomonadati</taxon>
        <taxon>Pseudomonadota</taxon>
        <taxon>Betaproteobacteria</taxon>
        <taxon>Nitrosomonadales</taxon>
        <taxon>Nitrosomonadaceae</taxon>
        <taxon>Nitrosomonas</taxon>
    </lineage>
</organism>
<evidence type="ECO:0000256" key="1">
    <source>
        <dbReference type="SAM" id="MobiDB-lite"/>
    </source>
</evidence>
<evidence type="ECO:0008006" key="5">
    <source>
        <dbReference type="Google" id="ProtNLM"/>
    </source>
</evidence>
<keyword evidence="2" id="KW-0732">Signal</keyword>
<feature type="compositionally biased region" description="Basic and acidic residues" evidence="1">
    <location>
        <begin position="63"/>
        <end position="74"/>
    </location>
</feature>
<evidence type="ECO:0000313" key="3">
    <source>
        <dbReference type="EMBL" id="SFU33571.1"/>
    </source>
</evidence>
<dbReference type="PROSITE" id="PS51257">
    <property type="entry name" value="PROKAR_LIPOPROTEIN"/>
    <property type="match status" value="1"/>
</dbReference>
<dbReference type="EMBL" id="FPBL01000001">
    <property type="protein sequence ID" value="SFU33571.1"/>
    <property type="molecule type" value="Genomic_DNA"/>
</dbReference>
<accession>A0A1I7FBP5</accession>
<name>A0A1I7FBP5_9PROT</name>
<gene>
    <name evidence="3" type="ORF">SAMN05216339_101398</name>
</gene>
<proteinExistence type="predicted"/>
<dbReference type="RefSeq" id="WP_074926573.1">
    <property type="nucleotide sequence ID" value="NZ_FPBL01000001.1"/>
</dbReference>
<dbReference type="AlphaFoldDB" id="A0A1I7FBP5"/>
<evidence type="ECO:0000256" key="2">
    <source>
        <dbReference type="SAM" id="SignalP"/>
    </source>
</evidence>
<feature type="compositionally biased region" description="Polar residues" evidence="1">
    <location>
        <begin position="75"/>
        <end position="90"/>
    </location>
</feature>
<feature type="compositionally biased region" description="Polar residues" evidence="1">
    <location>
        <begin position="40"/>
        <end position="62"/>
    </location>
</feature>
<reference evidence="3 4" key="1">
    <citation type="submission" date="2016-10" db="EMBL/GenBank/DDBJ databases">
        <authorList>
            <person name="de Groot N.N."/>
        </authorList>
    </citation>
    <scope>NUCLEOTIDE SEQUENCE [LARGE SCALE GENOMIC DNA]</scope>
    <source>
        <strain evidence="3 4">Nm24</strain>
    </source>
</reference>
<evidence type="ECO:0000313" key="4">
    <source>
        <dbReference type="Proteomes" id="UP000183926"/>
    </source>
</evidence>
<dbReference type="Proteomes" id="UP000183926">
    <property type="component" value="Unassembled WGS sequence"/>
</dbReference>
<feature type="signal peptide" evidence="2">
    <location>
        <begin position="1"/>
        <end position="20"/>
    </location>
</feature>
<sequence length="105" mass="11115">MMNVQRIVSVVCIGFIFALAGCDNNSQEITAKKMIKENTANPFAPNAQNGQSDSKTGSSVESGKQEITTKKMTEENTANPFAPNAQNGQSDPKPVPGVESGKQGK</sequence>
<protein>
    <recommendedName>
        <fullName evidence="5">Lipoprotein</fullName>
    </recommendedName>
</protein>
<feature type="chain" id="PRO_5010333360" description="Lipoprotein" evidence="2">
    <location>
        <begin position="21"/>
        <end position="105"/>
    </location>
</feature>
<feature type="region of interest" description="Disordered" evidence="1">
    <location>
        <begin position="40"/>
        <end position="105"/>
    </location>
</feature>